<comment type="caution">
    <text evidence="1">The sequence shown here is derived from an EMBL/GenBank/DDBJ whole genome shotgun (WGS) entry which is preliminary data.</text>
</comment>
<evidence type="ECO:0000313" key="2">
    <source>
        <dbReference type="Proteomes" id="UP001159364"/>
    </source>
</evidence>
<accession>A0AAV8S5Z4</accession>
<evidence type="ECO:0000313" key="1">
    <source>
        <dbReference type="EMBL" id="KAJ8747594.1"/>
    </source>
</evidence>
<organism evidence="1 2">
    <name type="scientific">Erythroxylum novogranatense</name>
    <dbReference type="NCBI Taxonomy" id="1862640"/>
    <lineage>
        <taxon>Eukaryota</taxon>
        <taxon>Viridiplantae</taxon>
        <taxon>Streptophyta</taxon>
        <taxon>Embryophyta</taxon>
        <taxon>Tracheophyta</taxon>
        <taxon>Spermatophyta</taxon>
        <taxon>Magnoliopsida</taxon>
        <taxon>eudicotyledons</taxon>
        <taxon>Gunneridae</taxon>
        <taxon>Pentapetalae</taxon>
        <taxon>rosids</taxon>
        <taxon>fabids</taxon>
        <taxon>Malpighiales</taxon>
        <taxon>Erythroxylaceae</taxon>
        <taxon>Erythroxylum</taxon>
    </lineage>
</organism>
<keyword evidence="2" id="KW-1185">Reference proteome</keyword>
<dbReference type="Proteomes" id="UP001159364">
    <property type="component" value="Unassembled WGS sequence"/>
</dbReference>
<protein>
    <submittedName>
        <fullName evidence="1">Uncharacterized protein</fullName>
    </submittedName>
</protein>
<dbReference type="Gene3D" id="1.20.58.340">
    <property type="entry name" value="Magnesium transport protein CorA, transmembrane region"/>
    <property type="match status" value="1"/>
</dbReference>
<name>A0AAV8S5Z4_9ROSI</name>
<dbReference type="EMBL" id="JAIWQS010000140">
    <property type="protein sequence ID" value="KAJ8747594.1"/>
    <property type="molecule type" value="Genomic_DNA"/>
</dbReference>
<proteinExistence type="predicted"/>
<sequence>MDPDPDPDSAVRGFVRICNFKYHHPFRVTFTASTWFLQKLRFGEVREYIDNTETYVNIQLDNKRNELIQLQPMLTITASPVALAT</sequence>
<dbReference type="AlphaFoldDB" id="A0AAV8S5Z4"/>
<reference evidence="1 2" key="1">
    <citation type="submission" date="2021-09" db="EMBL/GenBank/DDBJ databases">
        <title>Genomic insights and catalytic innovation underlie evolution of tropane alkaloids biosynthesis.</title>
        <authorList>
            <person name="Wang Y.-J."/>
            <person name="Tian T."/>
            <person name="Huang J.-P."/>
            <person name="Huang S.-X."/>
        </authorList>
    </citation>
    <scope>NUCLEOTIDE SEQUENCE [LARGE SCALE GENOMIC DNA]</scope>
    <source>
        <strain evidence="1">KIB-2018</strain>
        <tissue evidence="1">Leaf</tissue>
    </source>
</reference>
<gene>
    <name evidence="1" type="ORF">K2173_011402</name>
</gene>